<dbReference type="InterPro" id="IPR002018">
    <property type="entry name" value="CarbesteraseB"/>
</dbReference>
<keyword evidence="10" id="KW-1185">Reference proteome</keyword>
<protein>
    <recommendedName>
        <fullName evidence="6">Carboxylic ester hydrolase</fullName>
        <ecNumber evidence="6">3.1.1.-</ecNumber>
    </recommendedName>
</protein>
<dbReference type="KEGG" id="tad:TRIADDRAFT_61104"/>
<keyword evidence="4 6" id="KW-0378">Hydrolase</keyword>
<dbReference type="GeneID" id="6758271"/>
<proteinExistence type="inferred from homology"/>
<dbReference type="eggNOG" id="KOG4389">
    <property type="taxonomic scope" value="Eukaryota"/>
</dbReference>
<dbReference type="PANTHER" id="PTHR43903">
    <property type="entry name" value="NEUROLIGIN"/>
    <property type="match status" value="1"/>
</dbReference>
<keyword evidence="2" id="KW-0719">Serine esterase</keyword>
<keyword evidence="7" id="KW-0812">Transmembrane</keyword>
<dbReference type="RefSeq" id="XP_002117130.1">
    <property type="nucleotide sequence ID" value="XM_002117094.1"/>
</dbReference>
<dbReference type="ESTHER" id="triad-b3sa20">
    <property type="family name" value="Cholinesterase-like"/>
</dbReference>
<dbReference type="AlphaFoldDB" id="B3SA20"/>
<dbReference type="SUPFAM" id="SSF53474">
    <property type="entry name" value="alpha/beta-Hydrolases"/>
    <property type="match status" value="1"/>
</dbReference>
<name>B3SA20_TRIAD</name>
<feature type="transmembrane region" description="Helical" evidence="7">
    <location>
        <begin position="597"/>
        <end position="622"/>
    </location>
</feature>
<comment type="similarity">
    <text evidence="1 6">Belongs to the type-B carboxylesterase/lipase family.</text>
</comment>
<sequence>MRLFAIHYFIFSFFLVLFWPNFTLSNIVVNTDRGQVIGTMVNLYGQDIYIYRGIPYAMPPINERRFQPPNELRMNWTGVKNASQYSASCPQKTPISWLDQQDSSSQINEDCLYLNVFTPEPSVDGNLSVLVWIHGGRLIVGSGAWWQGQTLAASENIVVVTLNYRLGIFGFMSSGESGTQREFAANNGLLDQQLALKWVAKNIQRFGGDPKRVTIAGNSAGAFSVAYHTIMPSSFPYYRAVIIQSGPLLLDIGSYTLLQVQAQFNLLAQVTNCSRSSTQLSSTCIKELSTEQLLNAQLILLKASFFAFKPVVDMVLLPDNPVTLLNNNSFNKKIKVLTGITKDDGTLSFNSFNGLPHGIDRNTFKQLAQASYGSFGQNAVNAIIYKYSDWHNITSPIANREQMGIANTDAVFLAPTIRCANQYVKQGLPTYFYVFNRRPANSIYFPEYYGATHASEISYVFGYPINPPSSYPEKFVGIDQTVSKKVMRMWANFIKTGNPNDLLTSPQWPQYDLIKKGYIMISNSTTAGNDYKPAALEFWNKYLPTLAANSRPCSTSKPTNYPTNDSTNRPITASFISTEQNTISSETALSQVISQRLFIATVALSVLCGVFMLTTVILAVMLSRRKSQTITKF</sequence>
<dbReference type="FunCoup" id="B3SA20">
    <property type="interactions" value="228"/>
</dbReference>
<organism evidence="9 10">
    <name type="scientific">Trichoplax adhaerens</name>
    <name type="common">Trichoplax reptans</name>
    <dbReference type="NCBI Taxonomy" id="10228"/>
    <lineage>
        <taxon>Eukaryota</taxon>
        <taxon>Metazoa</taxon>
        <taxon>Placozoa</taxon>
        <taxon>Uniplacotomia</taxon>
        <taxon>Trichoplacea</taxon>
        <taxon>Trichoplacidae</taxon>
        <taxon>Trichoplax</taxon>
    </lineage>
</organism>
<dbReference type="PhylomeDB" id="B3SA20"/>
<dbReference type="FunFam" id="3.40.50.1820:FF:000029">
    <property type="entry name" value="Acetylcholinesterase"/>
    <property type="match status" value="1"/>
</dbReference>
<dbReference type="InParanoid" id="B3SA20"/>
<dbReference type="InterPro" id="IPR051093">
    <property type="entry name" value="Neuroligin/BSAL"/>
</dbReference>
<accession>B3SA20</accession>
<dbReference type="Gene3D" id="3.40.50.1820">
    <property type="entry name" value="alpha/beta hydrolase"/>
    <property type="match status" value="1"/>
</dbReference>
<dbReference type="InterPro" id="IPR019819">
    <property type="entry name" value="Carboxylesterase_B_CS"/>
</dbReference>
<dbReference type="GO" id="GO:0052689">
    <property type="term" value="F:carboxylic ester hydrolase activity"/>
    <property type="evidence" value="ECO:0007669"/>
    <property type="project" value="UniProtKB-KW"/>
</dbReference>
<evidence type="ECO:0000256" key="2">
    <source>
        <dbReference type="ARBA" id="ARBA00022487"/>
    </source>
</evidence>
<dbReference type="InterPro" id="IPR029058">
    <property type="entry name" value="AB_hydrolase_fold"/>
</dbReference>
<evidence type="ECO:0000256" key="1">
    <source>
        <dbReference type="ARBA" id="ARBA00005964"/>
    </source>
</evidence>
<dbReference type="PROSITE" id="PS00122">
    <property type="entry name" value="CARBOXYLESTERASE_B_1"/>
    <property type="match status" value="1"/>
</dbReference>
<feature type="chain" id="PRO_5005122920" description="Carboxylic ester hydrolase" evidence="6">
    <location>
        <begin position="26"/>
        <end position="633"/>
    </location>
</feature>
<evidence type="ECO:0000256" key="5">
    <source>
        <dbReference type="ARBA" id="ARBA00023157"/>
    </source>
</evidence>
<evidence type="ECO:0000313" key="9">
    <source>
        <dbReference type="EMBL" id="EDV20436.1"/>
    </source>
</evidence>
<dbReference type="PROSITE" id="PS00941">
    <property type="entry name" value="CARBOXYLESTERASE_B_2"/>
    <property type="match status" value="1"/>
</dbReference>
<dbReference type="HOGENOM" id="CLU_006586_13_0_1"/>
<keyword evidence="3 6" id="KW-0732">Signal</keyword>
<keyword evidence="7" id="KW-1133">Transmembrane helix</keyword>
<dbReference type="CTD" id="6758271"/>
<dbReference type="InterPro" id="IPR019826">
    <property type="entry name" value="Carboxylesterase_B_AS"/>
</dbReference>
<gene>
    <name evidence="9" type="ORF">TRIADDRAFT_61104</name>
</gene>
<reference evidence="9 10" key="1">
    <citation type="journal article" date="2008" name="Nature">
        <title>The Trichoplax genome and the nature of placozoans.</title>
        <authorList>
            <person name="Srivastava M."/>
            <person name="Begovic E."/>
            <person name="Chapman J."/>
            <person name="Putnam N.H."/>
            <person name="Hellsten U."/>
            <person name="Kawashima T."/>
            <person name="Kuo A."/>
            <person name="Mitros T."/>
            <person name="Salamov A."/>
            <person name="Carpenter M.L."/>
            <person name="Signorovitch A.Y."/>
            <person name="Moreno M.A."/>
            <person name="Kamm K."/>
            <person name="Grimwood J."/>
            <person name="Schmutz J."/>
            <person name="Shapiro H."/>
            <person name="Grigoriev I.V."/>
            <person name="Buss L.W."/>
            <person name="Schierwater B."/>
            <person name="Dellaporta S.L."/>
            <person name="Rokhsar D.S."/>
        </authorList>
    </citation>
    <scope>NUCLEOTIDE SEQUENCE [LARGE SCALE GENOMIC DNA]</scope>
    <source>
        <strain evidence="9 10">Grell-BS-1999</strain>
    </source>
</reference>
<dbReference type="Proteomes" id="UP000009022">
    <property type="component" value="Unassembled WGS sequence"/>
</dbReference>
<dbReference type="EC" id="3.1.1.-" evidence="6"/>
<dbReference type="OMA" id="TIRCANQ"/>
<evidence type="ECO:0000256" key="7">
    <source>
        <dbReference type="SAM" id="Phobius"/>
    </source>
</evidence>
<feature type="signal peptide" evidence="6">
    <location>
        <begin position="1"/>
        <end position="25"/>
    </location>
</feature>
<evidence type="ECO:0000259" key="8">
    <source>
        <dbReference type="Pfam" id="PF00135"/>
    </source>
</evidence>
<evidence type="ECO:0000256" key="4">
    <source>
        <dbReference type="ARBA" id="ARBA00022801"/>
    </source>
</evidence>
<feature type="domain" description="Carboxylesterase type B" evidence="8">
    <location>
        <begin position="27"/>
        <end position="539"/>
    </location>
</feature>
<evidence type="ECO:0000313" key="10">
    <source>
        <dbReference type="Proteomes" id="UP000009022"/>
    </source>
</evidence>
<evidence type="ECO:0000256" key="3">
    <source>
        <dbReference type="ARBA" id="ARBA00022729"/>
    </source>
</evidence>
<keyword evidence="5" id="KW-1015">Disulfide bond</keyword>
<dbReference type="OrthoDB" id="3200163at2759"/>
<evidence type="ECO:0000256" key="6">
    <source>
        <dbReference type="RuleBase" id="RU361235"/>
    </source>
</evidence>
<keyword evidence="7" id="KW-0472">Membrane</keyword>
<dbReference type="EMBL" id="DS985260">
    <property type="protein sequence ID" value="EDV20436.1"/>
    <property type="molecule type" value="Genomic_DNA"/>
</dbReference>
<dbReference type="Pfam" id="PF00135">
    <property type="entry name" value="COesterase"/>
    <property type="match status" value="1"/>
</dbReference>